<organism evidence="1 2">
    <name type="scientific">Eretmocerus hayati</name>
    <dbReference type="NCBI Taxonomy" id="131215"/>
    <lineage>
        <taxon>Eukaryota</taxon>
        <taxon>Metazoa</taxon>
        <taxon>Ecdysozoa</taxon>
        <taxon>Arthropoda</taxon>
        <taxon>Hexapoda</taxon>
        <taxon>Insecta</taxon>
        <taxon>Pterygota</taxon>
        <taxon>Neoptera</taxon>
        <taxon>Endopterygota</taxon>
        <taxon>Hymenoptera</taxon>
        <taxon>Apocrita</taxon>
        <taxon>Proctotrupomorpha</taxon>
        <taxon>Chalcidoidea</taxon>
        <taxon>Aphelinidae</taxon>
        <taxon>Aphelininae</taxon>
        <taxon>Eretmocerus</taxon>
    </lineage>
</organism>
<proteinExistence type="predicted"/>
<evidence type="ECO:0000313" key="2">
    <source>
        <dbReference type="Proteomes" id="UP001239111"/>
    </source>
</evidence>
<comment type="caution">
    <text evidence="1">The sequence shown here is derived from an EMBL/GenBank/DDBJ whole genome shotgun (WGS) entry which is preliminary data.</text>
</comment>
<dbReference type="EMBL" id="CM056743">
    <property type="protein sequence ID" value="KAJ8669240.1"/>
    <property type="molecule type" value="Genomic_DNA"/>
</dbReference>
<dbReference type="Proteomes" id="UP001239111">
    <property type="component" value="Chromosome 3"/>
</dbReference>
<gene>
    <name evidence="1" type="ORF">QAD02_000499</name>
</gene>
<reference evidence="1" key="1">
    <citation type="submission" date="2023-04" db="EMBL/GenBank/DDBJ databases">
        <title>A chromosome-level genome assembly of the parasitoid wasp Eretmocerus hayati.</title>
        <authorList>
            <person name="Zhong Y."/>
            <person name="Liu S."/>
            <person name="Liu Y."/>
        </authorList>
    </citation>
    <scope>NUCLEOTIDE SEQUENCE</scope>
    <source>
        <strain evidence="1">ZJU_SS_LIU_2023</strain>
    </source>
</reference>
<keyword evidence="2" id="KW-1185">Reference proteome</keyword>
<accession>A0ACC2NI55</accession>
<name>A0ACC2NI55_9HYME</name>
<protein>
    <submittedName>
        <fullName evidence="1">Uncharacterized protein</fullName>
    </submittedName>
</protein>
<sequence length="489" mass="55267">MGRNRWENCAKVYFVQPEPCQTMWNSYDEMMDCFHKEIHKVVKYMGGQLENHVMASVDVLVTNTVMSAKYEEAAELRIKIVTIEWLKFVWERKCPVFLNLIVTNVNLSTRQTEEVQRLVHDNGGEYVEHLNAAEVKLVIISKECAVSSKVKFAMQNQIPCVGIEWIRESVNAGFSLPICNYLMRALPTGSSTGKRRADPTLNVSKARMIPVGDGERVCANVTKTRYSWQQRSIDSDSSQLGLLEDASSGDRKGGCAVTCSATSCGEEYEKYAKNHMRERKREICTIASIGGEEFVPEKVFKGISFIVTGYLSEDIDRIVYWIRKMGGVVIEKNDANAPDFEVVPILGSKLEIFVGAVVTELFIGDCIYQEKLVDPRYYHHPIIVYKDTKPLINCVICASTYGDFEKLYLPRLSEVLGARYQEQLCRETDKLKNTTRTTHLVCPVPQGDKYAAAVEWGLPAVTTEWLLDCSPESEHLEETPYLVGETKGN</sequence>
<evidence type="ECO:0000313" key="1">
    <source>
        <dbReference type="EMBL" id="KAJ8669240.1"/>
    </source>
</evidence>